<keyword evidence="1 6" id="KW-0963">Cytoplasm</keyword>
<dbReference type="InterPro" id="IPR029063">
    <property type="entry name" value="SAM-dependent_MTases_sf"/>
</dbReference>
<dbReference type="PANTHER" id="PTHR13393:SF0">
    <property type="entry name" value="RNA N6-ADENOSINE-METHYLTRANSFERASE METTL16"/>
    <property type="match status" value="1"/>
</dbReference>
<evidence type="ECO:0000256" key="6">
    <source>
        <dbReference type="HAMAP-Rule" id="MF_01848"/>
    </source>
</evidence>
<dbReference type="GO" id="GO:0070475">
    <property type="term" value="P:rRNA base methylation"/>
    <property type="evidence" value="ECO:0007669"/>
    <property type="project" value="TreeGrafter"/>
</dbReference>
<comment type="caution">
    <text evidence="7">The sequence shown here is derived from an EMBL/GenBank/DDBJ whole genome shotgun (WGS) entry which is preliminary data.</text>
</comment>
<dbReference type="PANTHER" id="PTHR13393">
    <property type="entry name" value="SAM-DEPENDENT METHYLTRANSFERASE"/>
    <property type="match status" value="1"/>
</dbReference>
<dbReference type="PIRSF" id="PIRSF029038">
    <property type="entry name" value="Mtase_YbiN_prd"/>
    <property type="match status" value="1"/>
</dbReference>
<dbReference type="Gene3D" id="3.40.50.150">
    <property type="entry name" value="Vaccinia Virus protein VP39"/>
    <property type="match status" value="1"/>
</dbReference>
<dbReference type="Pfam" id="PF05971">
    <property type="entry name" value="Methyltransf_10"/>
    <property type="match status" value="1"/>
</dbReference>
<dbReference type="RefSeq" id="WP_148783044.1">
    <property type="nucleotide sequence ID" value="NZ_VNHU01000007.1"/>
</dbReference>
<evidence type="ECO:0000256" key="1">
    <source>
        <dbReference type="ARBA" id="ARBA00022490"/>
    </source>
</evidence>
<keyword evidence="2 6" id="KW-0698">rRNA processing</keyword>
<keyword evidence="8" id="KW-1185">Reference proteome</keyword>
<evidence type="ECO:0000313" key="7">
    <source>
        <dbReference type="EMBL" id="TYP72157.1"/>
    </source>
</evidence>
<reference evidence="7 8" key="1">
    <citation type="submission" date="2019-07" db="EMBL/GenBank/DDBJ databases">
        <title>Genomic Encyclopedia of Archaeal and Bacterial Type Strains, Phase II (KMG-II): from individual species to whole genera.</title>
        <authorList>
            <person name="Goeker M."/>
        </authorList>
    </citation>
    <scope>NUCLEOTIDE SEQUENCE [LARGE SCALE GENOMIC DNA]</scope>
    <source>
        <strain evidence="7 8">DSM 17527</strain>
    </source>
</reference>
<dbReference type="CDD" id="cd02440">
    <property type="entry name" value="AdoMet_MTases"/>
    <property type="match status" value="1"/>
</dbReference>
<evidence type="ECO:0000256" key="5">
    <source>
        <dbReference type="ARBA" id="ARBA00022691"/>
    </source>
</evidence>
<keyword evidence="4 6" id="KW-0808">Transferase</keyword>
<dbReference type="AlphaFoldDB" id="A0A5S5BYM7"/>
<keyword evidence="5 6" id="KW-0949">S-adenosyl-L-methionine</keyword>
<proteinExistence type="inferred from homology"/>
<protein>
    <recommendedName>
        <fullName evidence="6">Ribosomal RNA large subunit methyltransferase F</fullName>
        <ecNumber evidence="6">2.1.1.181</ecNumber>
    </recommendedName>
    <alternativeName>
        <fullName evidence="6">23S rRNA mA1618 methyltransferase</fullName>
    </alternativeName>
    <alternativeName>
        <fullName evidence="6">rRNA adenine N-6-methyltransferase</fullName>
    </alternativeName>
</protein>
<dbReference type="EC" id="2.1.1.181" evidence="6"/>
<comment type="catalytic activity">
    <reaction evidence="6">
        <text>adenosine(1618) in 23S rRNA + S-adenosyl-L-methionine = N(6)-methyladenosine(1618) in 23S rRNA + S-adenosyl-L-homocysteine + H(+)</text>
        <dbReference type="Rhea" id="RHEA:16497"/>
        <dbReference type="Rhea" id="RHEA-COMP:10229"/>
        <dbReference type="Rhea" id="RHEA-COMP:10231"/>
        <dbReference type="ChEBI" id="CHEBI:15378"/>
        <dbReference type="ChEBI" id="CHEBI:57856"/>
        <dbReference type="ChEBI" id="CHEBI:59789"/>
        <dbReference type="ChEBI" id="CHEBI:74411"/>
        <dbReference type="ChEBI" id="CHEBI:74449"/>
        <dbReference type="EC" id="2.1.1.181"/>
    </reaction>
</comment>
<dbReference type="GO" id="GO:0005737">
    <property type="term" value="C:cytoplasm"/>
    <property type="evidence" value="ECO:0007669"/>
    <property type="project" value="UniProtKB-SubCell"/>
</dbReference>
<evidence type="ECO:0000256" key="2">
    <source>
        <dbReference type="ARBA" id="ARBA00022552"/>
    </source>
</evidence>
<name>A0A5S5BYM7_9FLAO</name>
<evidence type="ECO:0000256" key="3">
    <source>
        <dbReference type="ARBA" id="ARBA00022603"/>
    </source>
</evidence>
<evidence type="ECO:0000313" key="8">
    <source>
        <dbReference type="Proteomes" id="UP000324376"/>
    </source>
</evidence>
<dbReference type="InterPro" id="IPR010286">
    <property type="entry name" value="METTL16/RlmF"/>
</dbReference>
<dbReference type="InterPro" id="IPR016909">
    <property type="entry name" value="rRNA_lsu_MeTfrase_F"/>
</dbReference>
<evidence type="ECO:0000256" key="4">
    <source>
        <dbReference type="ARBA" id="ARBA00022679"/>
    </source>
</evidence>
<comment type="function">
    <text evidence="6">Specifically methylates the adenine in position 1618 of 23S rRNA.</text>
</comment>
<dbReference type="EMBL" id="VNHU01000007">
    <property type="protein sequence ID" value="TYP72157.1"/>
    <property type="molecule type" value="Genomic_DNA"/>
</dbReference>
<dbReference type="Proteomes" id="UP000324376">
    <property type="component" value="Unassembled WGS sequence"/>
</dbReference>
<accession>A0A5S5BYM7</accession>
<dbReference type="GO" id="GO:0052907">
    <property type="term" value="F:23S rRNA (adenine(1618)-N(6))-methyltransferase activity"/>
    <property type="evidence" value="ECO:0007669"/>
    <property type="project" value="UniProtKB-EC"/>
</dbReference>
<sequence length="285" mass="32184">MHPDNIHQKPYDFKELIKSYEVLSSFIITNPVGTQTIDFANPDAVYALNKALLISYYGIKAWDIPSGYLCPPIPGRADYIHHLATYLKLDKKLIKGLDIGVGANCVYPILGNHLYQWQMVGCDSDATAAEAAQNIVRLNPHLQDAIQIRHQDNKSNIFEGIIHTDEYFDFTMCNPPFHSSKEEAQKATQRKTHNLKIKSTDTLNFGGQANELWCNGGEALFLKRMIKQSKSYSKQVGVFTSLVSKKETLPKLDKQLKKLGASYQIIAMEQGNKKSRFIAWKFSAL</sequence>
<dbReference type="HAMAP" id="MF_01848">
    <property type="entry name" value="23SrRNA_methyltr_F"/>
    <property type="match status" value="1"/>
</dbReference>
<dbReference type="NCBIfam" id="NF008725">
    <property type="entry name" value="PRK11727.1"/>
    <property type="match status" value="1"/>
</dbReference>
<comment type="subcellular location">
    <subcellularLocation>
        <location evidence="6">Cytoplasm</location>
    </subcellularLocation>
</comment>
<organism evidence="7 8">
    <name type="scientific">Aquimarina intermedia</name>
    <dbReference type="NCBI Taxonomy" id="350814"/>
    <lineage>
        <taxon>Bacteria</taxon>
        <taxon>Pseudomonadati</taxon>
        <taxon>Bacteroidota</taxon>
        <taxon>Flavobacteriia</taxon>
        <taxon>Flavobacteriales</taxon>
        <taxon>Flavobacteriaceae</taxon>
        <taxon>Aquimarina</taxon>
    </lineage>
</organism>
<keyword evidence="3 6" id="KW-0489">Methyltransferase</keyword>
<gene>
    <name evidence="6" type="primary">rlmF</name>
    <name evidence="7" type="ORF">BD809_10741</name>
</gene>
<comment type="similarity">
    <text evidence="6">Belongs to the methyltransferase superfamily. METTL16/RlmF family.</text>
</comment>
<dbReference type="SUPFAM" id="SSF53335">
    <property type="entry name" value="S-adenosyl-L-methionine-dependent methyltransferases"/>
    <property type="match status" value="1"/>
</dbReference>
<dbReference type="OrthoDB" id="1115728at2"/>